<dbReference type="GO" id="GO:0000815">
    <property type="term" value="C:ESCRT III complex"/>
    <property type="evidence" value="ECO:0007669"/>
    <property type="project" value="TreeGrafter"/>
</dbReference>
<dbReference type="Proteomes" id="UP001168990">
    <property type="component" value="Unassembled WGS sequence"/>
</dbReference>
<comment type="similarity">
    <text evidence="2">Belongs to the SNF7 family.</text>
</comment>
<evidence type="ECO:0000313" key="6">
    <source>
        <dbReference type="Proteomes" id="UP001168990"/>
    </source>
</evidence>
<proteinExistence type="inferred from homology"/>
<sequence>MGTLNANDDLPMPMEKMPDSWFKDDQMNAMFAEFRNRSVNPQDWDSKYNFWVDLITNWLSHNKQCSFSILNLTSIFKRKGRTPLCLPTVINELYKKGEIMIEDQFLNDNMTTWTSWAVNTMVKRPVIWSFSKLKNYLIPNVTFNHDLKYIHLKTVEELANIILSLNDNGKELILSLRQITIRCNEKLGCKNITEDSVKLALLWIGRLKNNGFSSIRNHRGKNLDCLFKIHANGMEELSEADENLFKLKESERNLLEKIEALEIERNELTIKAKSSLSCGLREVAKTHVRQKRELDKRIEKYASTLQNLHIIISNIHDAHSNTEVLAAYKRGSTILKSFEKEGLNEFTVRDTMDDITEILSDMTEIQTAFTQTLNINDSDLELEEELNELLNNHLDDKPLPSVPDSKLSDLEKEIRTLDMIDPPQLPKPLRQSSDYPKKLVIKNPL</sequence>
<evidence type="ECO:0008006" key="7">
    <source>
        <dbReference type="Google" id="ProtNLM"/>
    </source>
</evidence>
<dbReference type="Gene3D" id="6.10.140.1230">
    <property type="match status" value="1"/>
</dbReference>
<dbReference type="AlphaFoldDB" id="A0AA39C7F0"/>
<keyword evidence="6" id="KW-1185">Reference proteome</keyword>
<evidence type="ECO:0000313" key="5">
    <source>
        <dbReference type="EMBL" id="KAK0159276.1"/>
    </source>
</evidence>
<keyword evidence="3" id="KW-0967">Endosome</keyword>
<comment type="caution">
    <text evidence="5">The sequence shown here is derived from an EMBL/GenBank/DDBJ whole genome shotgun (WGS) entry which is preliminary data.</text>
</comment>
<protein>
    <recommendedName>
        <fullName evidence="7">Charged multivesicular body protein 7</fullName>
    </recommendedName>
</protein>
<gene>
    <name evidence="5" type="ORF">PV328_010173</name>
</gene>
<comment type="subcellular location">
    <subcellularLocation>
        <location evidence="1">Endosome</location>
    </subcellularLocation>
</comment>
<dbReference type="Pfam" id="PF03357">
    <property type="entry name" value="Snf7"/>
    <property type="match status" value="1"/>
</dbReference>
<evidence type="ECO:0000256" key="2">
    <source>
        <dbReference type="ARBA" id="ARBA00006190"/>
    </source>
</evidence>
<dbReference type="GO" id="GO:0005771">
    <property type="term" value="C:multivesicular body"/>
    <property type="evidence" value="ECO:0007669"/>
    <property type="project" value="TreeGrafter"/>
</dbReference>
<feature type="coiled-coil region" evidence="4">
    <location>
        <begin position="244"/>
        <end position="271"/>
    </location>
</feature>
<reference evidence="5" key="2">
    <citation type="submission" date="2023-03" db="EMBL/GenBank/DDBJ databases">
        <authorList>
            <person name="Inwood S.N."/>
            <person name="Skelly J.G."/>
            <person name="Guhlin J."/>
            <person name="Harrop T.W.R."/>
            <person name="Goldson S.G."/>
            <person name="Dearden P.K."/>
        </authorList>
    </citation>
    <scope>NUCLEOTIDE SEQUENCE</scope>
    <source>
        <strain evidence="5">Irish</strain>
        <tissue evidence="5">Whole body</tissue>
    </source>
</reference>
<organism evidence="5 6">
    <name type="scientific">Microctonus aethiopoides</name>
    <dbReference type="NCBI Taxonomy" id="144406"/>
    <lineage>
        <taxon>Eukaryota</taxon>
        <taxon>Metazoa</taxon>
        <taxon>Ecdysozoa</taxon>
        <taxon>Arthropoda</taxon>
        <taxon>Hexapoda</taxon>
        <taxon>Insecta</taxon>
        <taxon>Pterygota</taxon>
        <taxon>Neoptera</taxon>
        <taxon>Endopterygota</taxon>
        <taxon>Hymenoptera</taxon>
        <taxon>Apocrita</taxon>
        <taxon>Ichneumonoidea</taxon>
        <taxon>Braconidae</taxon>
        <taxon>Euphorinae</taxon>
        <taxon>Microctonus</taxon>
    </lineage>
</organism>
<evidence type="ECO:0000256" key="4">
    <source>
        <dbReference type="SAM" id="Coils"/>
    </source>
</evidence>
<dbReference type="GO" id="GO:0006900">
    <property type="term" value="P:vesicle budding from membrane"/>
    <property type="evidence" value="ECO:0007669"/>
    <property type="project" value="TreeGrafter"/>
</dbReference>
<dbReference type="PANTHER" id="PTHR22761:SF10">
    <property type="entry name" value="GH13992P"/>
    <property type="match status" value="1"/>
</dbReference>
<dbReference type="Pfam" id="PF25880">
    <property type="entry name" value="WHD_CHMP7_1st"/>
    <property type="match status" value="1"/>
</dbReference>
<dbReference type="PANTHER" id="PTHR22761">
    <property type="entry name" value="CHARGED MULTIVESICULAR BODY PROTEIN"/>
    <property type="match status" value="1"/>
</dbReference>
<keyword evidence="4" id="KW-0175">Coiled coil</keyword>
<dbReference type="InterPro" id="IPR005024">
    <property type="entry name" value="Snf7_fam"/>
</dbReference>
<accession>A0AA39C7F0</accession>
<name>A0AA39C7F0_9HYME</name>
<dbReference type="GO" id="GO:0032511">
    <property type="term" value="P:late endosome to vacuole transport via multivesicular body sorting pathway"/>
    <property type="evidence" value="ECO:0007669"/>
    <property type="project" value="TreeGrafter"/>
</dbReference>
<evidence type="ECO:0000256" key="1">
    <source>
        <dbReference type="ARBA" id="ARBA00004177"/>
    </source>
</evidence>
<dbReference type="GO" id="GO:0009898">
    <property type="term" value="C:cytoplasmic side of plasma membrane"/>
    <property type="evidence" value="ECO:0007669"/>
    <property type="project" value="TreeGrafter"/>
</dbReference>
<reference evidence="5" key="1">
    <citation type="journal article" date="2023" name="bioRxiv">
        <title>Scaffold-level genome assemblies of two parasitoid biocontrol wasps reveal the parthenogenesis mechanism and an associated novel virus.</title>
        <authorList>
            <person name="Inwood S."/>
            <person name="Skelly J."/>
            <person name="Guhlin J."/>
            <person name="Harrop T."/>
            <person name="Goldson S."/>
            <person name="Dearden P."/>
        </authorList>
    </citation>
    <scope>NUCLEOTIDE SEQUENCE</scope>
    <source>
        <strain evidence="5">Irish</strain>
        <tissue evidence="5">Whole body</tissue>
    </source>
</reference>
<evidence type="ECO:0000256" key="3">
    <source>
        <dbReference type="ARBA" id="ARBA00022753"/>
    </source>
</evidence>
<dbReference type="EMBL" id="JAQQBS010001424">
    <property type="protein sequence ID" value="KAK0159276.1"/>
    <property type="molecule type" value="Genomic_DNA"/>
</dbReference>